<sequence length="193" mass="20351">MRSPIIPSVALSGSVILCLTAAIACSSQDPQAPASSPNPSQNVEAPPSTSAPSPADTAREQAKEAYVGMWQAMARAGRTSNWKSPELARYATGNALTTITRSLYADHFNHVVTRGTPKNFPQITSVEPPKAPETVMISDCGDSTGTSKVHEESGKQVRGDDPGGRRSIKAEVKKQPDGSWKVSQFAVQGVGTC</sequence>
<keyword evidence="2" id="KW-0732">Signal</keyword>
<evidence type="ECO:0008006" key="5">
    <source>
        <dbReference type="Google" id="ProtNLM"/>
    </source>
</evidence>
<evidence type="ECO:0000313" key="3">
    <source>
        <dbReference type="EMBL" id="MFC6867141.1"/>
    </source>
</evidence>
<protein>
    <recommendedName>
        <fullName evidence="5">Secreted protein/lipoprotein</fullName>
    </recommendedName>
</protein>
<proteinExistence type="predicted"/>
<feature type="region of interest" description="Disordered" evidence="1">
    <location>
        <begin position="140"/>
        <end position="175"/>
    </location>
</feature>
<accession>A0ABW2BVZ2</accession>
<gene>
    <name evidence="3" type="ORF">ACFQGD_08270</name>
</gene>
<dbReference type="EMBL" id="JBHSXX010000001">
    <property type="protein sequence ID" value="MFC6867141.1"/>
    <property type="molecule type" value="Genomic_DNA"/>
</dbReference>
<reference evidence="4" key="1">
    <citation type="journal article" date="2019" name="Int. J. Syst. Evol. Microbiol.">
        <title>The Global Catalogue of Microorganisms (GCM) 10K type strain sequencing project: providing services to taxonomists for standard genome sequencing and annotation.</title>
        <authorList>
            <consortium name="The Broad Institute Genomics Platform"/>
            <consortium name="The Broad Institute Genome Sequencing Center for Infectious Disease"/>
            <person name="Wu L."/>
            <person name="Ma J."/>
        </authorList>
    </citation>
    <scope>NUCLEOTIDE SEQUENCE [LARGE SCALE GENOMIC DNA]</scope>
    <source>
        <strain evidence="4">KCTC 32255</strain>
    </source>
</reference>
<feature type="region of interest" description="Disordered" evidence="1">
    <location>
        <begin position="28"/>
        <end position="62"/>
    </location>
</feature>
<feature type="compositionally biased region" description="Low complexity" evidence="1">
    <location>
        <begin position="28"/>
        <end position="56"/>
    </location>
</feature>
<evidence type="ECO:0000313" key="4">
    <source>
        <dbReference type="Proteomes" id="UP001596337"/>
    </source>
</evidence>
<organism evidence="3 4">
    <name type="scientific">Haloechinothrix salitolerans</name>
    <dbReference type="NCBI Taxonomy" id="926830"/>
    <lineage>
        <taxon>Bacteria</taxon>
        <taxon>Bacillati</taxon>
        <taxon>Actinomycetota</taxon>
        <taxon>Actinomycetes</taxon>
        <taxon>Pseudonocardiales</taxon>
        <taxon>Pseudonocardiaceae</taxon>
        <taxon>Haloechinothrix</taxon>
    </lineage>
</organism>
<feature type="signal peptide" evidence="2">
    <location>
        <begin position="1"/>
        <end position="24"/>
    </location>
</feature>
<keyword evidence="4" id="KW-1185">Reference proteome</keyword>
<evidence type="ECO:0000256" key="2">
    <source>
        <dbReference type="SAM" id="SignalP"/>
    </source>
</evidence>
<evidence type="ECO:0000256" key="1">
    <source>
        <dbReference type="SAM" id="MobiDB-lite"/>
    </source>
</evidence>
<dbReference type="PROSITE" id="PS51257">
    <property type="entry name" value="PROKAR_LIPOPROTEIN"/>
    <property type="match status" value="1"/>
</dbReference>
<name>A0ABW2BVZ2_9PSEU</name>
<comment type="caution">
    <text evidence="3">The sequence shown here is derived from an EMBL/GenBank/DDBJ whole genome shotgun (WGS) entry which is preliminary data.</text>
</comment>
<dbReference type="RefSeq" id="WP_345394670.1">
    <property type="nucleotide sequence ID" value="NZ_BAABLA010000022.1"/>
</dbReference>
<feature type="compositionally biased region" description="Basic and acidic residues" evidence="1">
    <location>
        <begin position="148"/>
        <end position="175"/>
    </location>
</feature>
<dbReference type="Proteomes" id="UP001596337">
    <property type="component" value="Unassembled WGS sequence"/>
</dbReference>
<feature type="chain" id="PRO_5045181886" description="Secreted protein/lipoprotein" evidence="2">
    <location>
        <begin position="25"/>
        <end position="193"/>
    </location>
</feature>